<organism evidence="3 4">
    <name type="scientific">Scophthalmus maximus</name>
    <name type="common">Turbot</name>
    <name type="synonym">Psetta maxima</name>
    <dbReference type="NCBI Taxonomy" id="52904"/>
    <lineage>
        <taxon>Eukaryota</taxon>
        <taxon>Metazoa</taxon>
        <taxon>Chordata</taxon>
        <taxon>Craniata</taxon>
        <taxon>Vertebrata</taxon>
        <taxon>Euteleostomi</taxon>
        <taxon>Actinopterygii</taxon>
        <taxon>Neopterygii</taxon>
        <taxon>Teleostei</taxon>
        <taxon>Neoteleostei</taxon>
        <taxon>Acanthomorphata</taxon>
        <taxon>Carangaria</taxon>
        <taxon>Pleuronectiformes</taxon>
        <taxon>Pleuronectoidei</taxon>
        <taxon>Scophthalmidae</taxon>
        <taxon>Scophthalmus</taxon>
    </lineage>
</organism>
<evidence type="ECO:0000313" key="4">
    <source>
        <dbReference type="Proteomes" id="UP000438429"/>
    </source>
</evidence>
<dbReference type="AlphaFoldDB" id="A0A6A4S8A0"/>
<reference evidence="3 4" key="1">
    <citation type="submission" date="2019-06" db="EMBL/GenBank/DDBJ databases">
        <title>Draft genomes of female and male turbot (Scophthalmus maximus).</title>
        <authorList>
            <person name="Xu H."/>
            <person name="Xu X.-W."/>
            <person name="Shao C."/>
            <person name="Chen S."/>
        </authorList>
    </citation>
    <scope>NUCLEOTIDE SEQUENCE [LARGE SCALE GENOMIC DNA]</scope>
    <source>
        <strain evidence="3">Ysfricsl-2016a</strain>
        <tissue evidence="3">Blood</tissue>
    </source>
</reference>
<evidence type="ECO:0000313" key="3">
    <source>
        <dbReference type="EMBL" id="KAF0028525.1"/>
    </source>
</evidence>
<feature type="compositionally biased region" description="Basic and acidic residues" evidence="1">
    <location>
        <begin position="77"/>
        <end position="92"/>
    </location>
</feature>
<evidence type="ECO:0000256" key="2">
    <source>
        <dbReference type="SAM" id="Phobius"/>
    </source>
</evidence>
<keyword evidence="2" id="KW-0472">Membrane</keyword>
<keyword evidence="2" id="KW-0812">Transmembrane</keyword>
<sequence length="143" mass="15828">MGTRQSSPWKKFNLGLGVRPSEGKVTPPADLTRIRRHNSCRCAAAAAAAAALFCVQLQFLAVPCLGEFRKRSDPVFRTGKYPERSVNKGARGEEEEAEEEEEEAITLPVSPHGEKLVSYGSDEMSPALKPYAEINETHRRTKK</sequence>
<gene>
    <name evidence="3" type="ORF">F2P81_019612</name>
</gene>
<dbReference type="Proteomes" id="UP000438429">
    <property type="component" value="Unassembled WGS sequence"/>
</dbReference>
<dbReference type="EMBL" id="VEVO01000017">
    <property type="protein sequence ID" value="KAF0028525.1"/>
    <property type="molecule type" value="Genomic_DNA"/>
</dbReference>
<keyword evidence="2" id="KW-1133">Transmembrane helix</keyword>
<proteinExistence type="predicted"/>
<comment type="caution">
    <text evidence="3">The sequence shown here is derived from an EMBL/GenBank/DDBJ whole genome shotgun (WGS) entry which is preliminary data.</text>
</comment>
<feature type="compositionally biased region" description="Acidic residues" evidence="1">
    <location>
        <begin position="93"/>
        <end position="104"/>
    </location>
</feature>
<feature type="transmembrane region" description="Helical" evidence="2">
    <location>
        <begin position="42"/>
        <end position="62"/>
    </location>
</feature>
<evidence type="ECO:0000256" key="1">
    <source>
        <dbReference type="SAM" id="MobiDB-lite"/>
    </source>
</evidence>
<feature type="region of interest" description="Disordered" evidence="1">
    <location>
        <begin position="77"/>
        <end position="122"/>
    </location>
</feature>
<name>A0A6A4S8A0_SCOMX</name>
<accession>A0A6A4S8A0</accession>
<protein>
    <submittedName>
        <fullName evidence="3">Uncharacterized protein</fullName>
    </submittedName>
</protein>